<comment type="caution">
    <text evidence="2">The sequence shown here is derived from an EMBL/GenBank/DDBJ whole genome shotgun (WGS) entry which is preliminary data.</text>
</comment>
<proteinExistence type="predicted"/>
<keyword evidence="3" id="KW-1185">Reference proteome</keyword>
<reference evidence="2" key="1">
    <citation type="submission" date="2022-07" db="EMBL/GenBank/DDBJ databases">
        <title>Phylogenomic reconstructions and comparative analyses of Kickxellomycotina fungi.</title>
        <authorList>
            <person name="Reynolds N.K."/>
            <person name="Stajich J.E."/>
            <person name="Barry K."/>
            <person name="Grigoriev I.V."/>
            <person name="Crous P."/>
            <person name="Smith M.E."/>
        </authorList>
    </citation>
    <scope>NUCLEOTIDE SEQUENCE</scope>
    <source>
        <strain evidence="2">RSA 861</strain>
    </source>
</reference>
<gene>
    <name evidence="2" type="ORF">IWQ60_003759</name>
</gene>
<dbReference type="AlphaFoldDB" id="A0A9W8AFK3"/>
<sequence length="166" mass="16986">MKLTLSAALLVIVLGAVSAAPTQQAAAAPTVTVTASGTTPAATVTTGPPTNALAPAAANVETVGKAVGASLTNVGTNVANLGQELGNAANLLSAGIGNAIGWNGPIPYKKWQMEWNNKKILMQNQVHQATNVFTQPIQQIKQGFNTLASQVGNAFRVPQVAVPPRR</sequence>
<accession>A0A9W8AFK3</accession>
<feature type="chain" id="PRO_5040909818" evidence="1">
    <location>
        <begin position="20"/>
        <end position="166"/>
    </location>
</feature>
<evidence type="ECO:0000313" key="2">
    <source>
        <dbReference type="EMBL" id="KAJ1926484.1"/>
    </source>
</evidence>
<feature type="signal peptide" evidence="1">
    <location>
        <begin position="1"/>
        <end position="19"/>
    </location>
</feature>
<keyword evidence="1" id="KW-0732">Signal</keyword>
<organism evidence="2 3">
    <name type="scientific">Tieghemiomyces parasiticus</name>
    <dbReference type="NCBI Taxonomy" id="78921"/>
    <lineage>
        <taxon>Eukaryota</taxon>
        <taxon>Fungi</taxon>
        <taxon>Fungi incertae sedis</taxon>
        <taxon>Zoopagomycota</taxon>
        <taxon>Kickxellomycotina</taxon>
        <taxon>Dimargaritomycetes</taxon>
        <taxon>Dimargaritales</taxon>
        <taxon>Dimargaritaceae</taxon>
        <taxon>Tieghemiomyces</taxon>
    </lineage>
</organism>
<dbReference type="Proteomes" id="UP001150569">
    <property type="component" value="Unassembled WGS sequence"/>
</dbReference>
<evidence type="ECO:0000313" key="3">
    <source>
        <dbReference type="Proteomes" id="UP001150569"/>
    </source>
</evidence>
<protein>
    <submittedName>
        <fullName evidence="2">Uncharacterized protein</fullName>
    </submittedName>
</protein>
<evidence type="ECO:0000256" key="1">
    <source>
        <dbReference type="SAM" id="SignalP"/>
    </source>
</evidence>
<dbReference type="EMBL" id="JANBPT010000167">
    <property type="protein sequence ID" value="KAJ1926484.1"/>
    <property type="molecule type" value="Genomic_DNA"/>
</dbReference>
<name>A0A9W8AFK3_9FUNG</name>